<dbReference type="Pfam" id="PF12701">
    <property type="entry name" value="LSM14"/>
    <property type="match status" value="1"/>
</dbReference>
<evidence type="ECO:0000256" key="2">
    <source>
        <dbReference type="PROSITE-ProRule" id="PRU00869"/>
    </source>
</evidence>
<organism evidence="8 9">
    <name type="scientific">Crotalaria pallida</name>
    <name type="common">Smooth rattlebox</name>
    <name type="synonym">Crotalaria striata</name>
    <dbReference type="NCBI Taxonomy" id="3830"/>
    <lineage>
        <taxon>Eukaryota</taxon>
        <taxon>Viridiplantae</taxon>
        <taxon>Streptophyta</taxon>
        <taxon>Embryophyta</taxon>
        <taxon>Tracheophyta</taxon>
        <taxon>Spermatophyta</taxon>
        <taxon>Magnoliopsida</taxon>
        <taxon>eudicotyledons</taxon>
        <taxon>Gunneridae</taxon>
        <taxon>Pentapetalae</taxon>
        <taxon>rosids</taxon>
        <taxon>fabids</taxon>
        <taxon>Fabales</taxon>
        <taxon>Fabaceae</taxon>
        <taxon>Papilionoideae</taxon>
        <taxon>50 kb inversion clade</taxon>
        <taxon>genistoids sensu lato</taxon>
        <taxon>core genistoids</taxon>
        <taxon>Crotalarieae</taxon>
        <taxon>Crotalaria</taxon>
    </lineage>
</organism>
<feature type="region of interest" description="Disordered" evidence="3">
    <location>
        <begin position="155"/>
        <end position="187"/>
    </location>
</feature>
<feature type="compositionally biased region" description="Polar residues" evidence="3">
    <location>
        <begin position="155"/>
        <end position="178"/>
    </location>
</feature>
<feature type="domain" description="Sm" evidence="7">
    <location>
        <begin position="1"/>
        <end position="83"/>
    </location>
</feature>
<accession>A0AAN9EAJ4</accession>
<dbReference type="CDD" id="cd01736">
    <property type="entry name" value="LSm14_N"/>
    <property type="match status" value="1"/>
</dbReference>
<evidence type="ECO:0000313" key="9">
    <source>
        <dbReference type="Proteomes" id="UP001372338"/>
    </source>
</evidence>
<feature type="region of interest" description="Disordered" evidence="3">
    <location>
        <begin position="301"/>
        <end position="346"/>
    </location>
</feature>
<proteinExistence type="predicted"/>
<dbReference type="GO" id="GO:0003729">
    <property type="term" value="F:mRNA binding"/>
    <property type="evidence" value="ECO:0007669"/>
    <property type="project" value="TreeGrafter"/>
</dbReference>
<keyword evidence="9" id="KW-1185">Reference proteome</keyword>
<name>A0AAN9EAJ4_CROPI</name>
<gene>
    <name evidence="8" type="ORF">RIF29_33315</name>
</gene>
<dbReference type="GO" id="GO:0033962">
    <property type="term" value="P:P-body assembly"/>
    <property type="evidence" value="ECO:0007669"/>
    <property type="project" value="TreeGrafter"/>
</dbReference>
<reference evidence="8 9" key="1">
    <citation type="submission" date="2024-01" db="EMBL/GenBank/DDBJ databases">
        <title>The genomes of 5 underutilized Papilionoideae crops provide insights into root nodulation and disease resistanc.</title>
        <authorList>
            <person name="Yuan L."/>
        </authorList>
    </citation>
    <scope>NUCLEOTIDE SEQUENCE [LARGE SCALE GENOMIC DNA]</scope>
    <source>
        <strain evidence="8">ZHUSHIDOU_FW_LH</strain>
        <tissue evidence="8">Leaf</tissue>
    </source>
</reference>
<dbReference type="Gene3D" id="2.30.30.100">
    <property type="match status" value="1"/>
</dbReference>
<dbReference type="EMBL" id="JAYWIO010000007">
    <property type="protein sequence ID" value="KAK7250709.1"/>
    <property type="molecule type" value="Genomic_DNA"/>
</dbReference>
<feature type="region of interest" description="Disordered" evidence="3">
    <location>
        <begin position="103"/>
        <end position="129"/>
    </location>
</feature>
<feature type="short sequence motif" description="FFD box" evidence="1">
    <location>
        <begin position="456"/>
        <end position="471"/>
    </location>
</feature>
<evidence type="ECO:0000259" key="5">
    <source>
        <dbReference type="PROSITE" id="PS51513"/>
    </source>
</evidence>
<evidence type="ECO:0000259" key="6">
    <source>
        <dbReference type="PROSITE" id="PS51536"/>
    </source>
</evidence>
<dbReference type="PANTHER" id="PTHR13586">
    <property type="entry name" value="SCD6 PROTEIN-RELATED"/>
    <property type="match status" value="1"/>
</dbReference>
<dbReference type="InterPro" id="IPR025761">
    <property type="entry name" value="FFD_box"/>
</dbReference>
<evidence type="ECO:0000256" key="1">
    <source>
        <dbReference type="PROSITE-ProRule" id="PRU00846"/>
    </source>
</evidence>
<dbReference type="SMART" id="SM01199">
    <property type="entry name" value="FDF"/>
    <property type="match status" value="1"/>
</dbReference>
<feature type="short sequence motif" description="TFG box" evidence="2">
    <location>
        <begin position="478"/>
        <end position="498"/>
    </location>
</feature>
<dbReference type="InterPro" id="IPR047575">
    <property type="entry name" value="Sm"/>
</dbReference>
<evidence type="ECO:0000259" key="4">
    <source>
        <dbReference type="PROSITE" id="PS51512"/>
    </source>
</evidence>
<feature type="compositionally biased region" description="Low complexity" evidence="3">
    <location>
        <begin position="322"/>
        <end position="339"/>
    </location>
</feature>
<feature type="domain" description="TFG box profile" evidence="6">
    <location>
        <begin position="478"/>
        <end position="498"/>
    </location>
</feature>
<feature type="region of interest" description="Disordered" evidence="3">
    <location>
        <begin position="494"/>
        <end position="520"/>
    </location>
</feature>
<dbReference type="PROSITE" id="PS51512">
    <property type="entry name" value="DFDF"/>
    <property type="match status" value="1"/>
</dbReference>
<dbReference type="PROSITE" id="PS51536">
    <property type="entry name" value="TFG"/>
    <property type="match status" value="1"/>
</dbReference>
<dbReference type="Proteomes" id="UP001372338">
    <property type="component" value="Unassembled WGS sequence"/>
</dbReference>
<sequence>MASSAESYIGSFISLISKFEIRYEGVLYFLNVNDSTIGLKNVRSYGTEGRRKDGPNVPPSDKTYEYILFRANDIKDLQVKSPPTSVKAEDDVLNDPAIIQHQHSGALSSPKPLVGGRSLTESVPRHDTPAMTSRALPVELPSHHFVAQLGPLNQSATTQAASPPSFSTPMYWQGNNGTSSNSSYSLLQSSPIQPQSLVSPLTMQHRMQTPEAQAPTKVDWTTSLDYGVPLSSVSASSVVNPTSPSHTSVQISDSLNSPDLFSAKPPIPYSASMTSNGSNMSSFSSPFNDINHVEGQIFANISPYPRPSHPGHSIHHSASSFTDSTSGPLLTPPSLLTPDQFEQPRPHPFPLTHNLTPNQKDMDCHTLTSSNSSGLVPSLASRAPLLPLPNSVRKPQYSGSQFTEEFDFEAMNEKFKKDEVWGSLGMTSEKVEAVEDNECRGLIPNPKVGLQTSLFPAYNKDDFFDSISCNSLTRGLRNGQNRFSQRMKQDTETFGNFQQRPNFSYGDNGARHGENFRGSNSYGRGYGYGGRGYGANLPF</sequence>
<dbReference type="GO" id="GO:0000932">
    <property type="term" value="C:P-body"/>
    <property type="evidence" value="ECO:0007669"/>
    <property type="project" value="TreeGrafter"/>
</dbReference>
<evidence type="ECO:0000259" key="7">
    <source>
        <dbReference type="PROSITE" id="PS52002"/>
    </source>
</evidence>
<dbReference type="InterPro" id="IPR019050">
    <property type="entry name" value="FDF_dom"/>
</dbReference>
<dbReference type="SMART" id="SM01271">
    <property type="entry name" value="LSM14"/>
    <property type="match status" value="1"/>
</dbReference>
<protein>
    <submittedName>
        <fullName evidence="8">Uncharacterized protein</fullName>
    </submittedName>
</protein>
<evidence type="ECO:0000313" key="8">
    <source>
        <dbReference type="EMBL" id="KAK7250709.1"/>
    </source>
</evidence>
<dbReference type="Pfam" id="PF09532">
    <property type="entry name" value="FDF"/>
    <property type="match status" value="1"/>
</dbReference>
<dbReference type="InterPro" id="IPR010920">
    <property type="entry name" value="LSM_dom_sf"/>
</dbReference>
<dbReference type="InterPro" id="IPR025609">
    <property type="entry name" value="Lsm14-like_N"/>
</dbReference>
<dbReference type="GO" id="GO:0034063">
    <property type="term" value="P:stress granule assembly"/>
    <property type="evidence" value="ECO:0007669"/>
    <property type="project" value="TreeGrafter"/>
</dbReference>
<dbReference type="InterPro" id="IPR025768">
    <property type="entry name" value="TFG_box"/>
</dbReference>
<comment type="caution">
    <text evidence="8">The sequence shown here is derived from an EMBL/GenBank/DDBJ whole genome shotgun (WGS) entry which is preliminary data.</text>
</comment>
<dbReference type="PANTHER" id="PTHR13586:SF23">
    <property type="entry name" value="DECAPPING 5-LIKE PROTEIN-RELATED"/>
    <property type="match status" value="1"/>
</dbReference>
<dbReference type="PROSITE" id="PS51513">
    <property type="entry name" value="FFD"/>
    <property type="match status" value="1"/>
</dbReference>
<feature type="domain" description="FFD box profile" evidence="5">
    <location>
        <begin position="456"/>
        <end position="471"/>
    </location>
</feature>
<dbReference type="PROSITE" id="PS52002">
    <property type="entry name" value="SM"/>
    <property type="match status" value="1"/>
</dbReference>
<feature type="domain" description="DFDF" evidence="4">
    <location>
        <begin position="394"/>
        <end position="430"/>
    </location>
</feature>
<dbReference type="SUPFAM" id="SSF50182">
    <property type="entry name" value="Sm-like ribonucleoproteins"/>
    <property type="match status" value="1"/>
</dbReference>
<evidence type="ECO:0000256" key="3">
    <source>
        <dbReference type="SAM" id="MobiDB-lite"/>
    </source>
</evidence>
<dbReference type="InterPro" id="IPR025762">
    <property type="entry name" value="DFDF"/>
</dbReference>
<dbReference type="AlphaFoldDB" id="A0AAN9EAJ4"/>